<feature type="coiled-coil region" evidence="7">
    <location>
        <begin position="29"/>
        <end position="56"/>
    </location>
</feature>
<dbReference type="GO" id="GO:0032511">
    <property type="term" value="P:late endosome to vacuole transport via multivesicular body sorting pathway"/>
    <property type="evidence" value="ECO:0007669"/>
    <property type="project" value="TreeGrafter"/>
</dbReference>
<keyword evidence="6" id="KW-0472">Membrane</keyword>
<dbReference type="EMBL" id="KN837382">
    <property type="protein sequence ID" value="KIJ26134.1"/>
    <property type="molecule type" value="Genomic_DNA"/>
</dbReference>
<comment type="subcellular location">
    <subcellularLocation>
        <location evidence="1">Endosome membrane</location>
    </subcellularLocation>
</comment>
<evidence type="ECO:0000256" key="8">
    <source>
        <dbReference type="SAM" id="MobiDB-lite"/>
    </source>
</evidence>
<feature type="region of interest" description="Disordered" evidence="8">
    <location>
        <begin position="88"/>
        <end position="113"/>
    </location>
</feature>
<keyword evidence="3" id="KW-0813">Transport</keyword>
<evidence type="ECO:0000256" key="5">
    <source>
        <dbReference type="ARBA" id="ARBA00022927"/>
    </source>
</evidence>
<organism evidence="9 10">
    <name type="scientific">Sphaerobolus stellatus (strain SS14)</name>
    <dbReference type="NCBI Taxonomy" id="990650"/>
    <lineage>
        <taxon>Eukaryota</taxon>
        <taxon>Fungi</taxon>
        <taxon>Dikarya</taxon>
        <taxon>Basidiomycota</taxon>
        <taxon>Agaricomycotina</taxon>
        <taxon>Agaricomycetes</taxon>
        <taxon>Phallomycetidae</taxon>
        <taxon>Geastrales</taxon>
        <taxon>Sphaerobolaceae</taxon>
        <taxon>Sphaerobolus</taxon>
    </lineage>
</organism>
<name>A0A0C9TWD0_SPHS4</name>
<accession>A0A0C9TWD0</accession>
<dbReference type="GO" id="GO:0000815">
    <property type="term" value="C:ESCRT III complex"/>
    <property type="evidence" value="ECO:0007669"/>
    <property type="project" value="TreeGrafter"/>
</dbReference>
<dbReference type="GO" id="GO:0015031">
    <property type="term" value="P:protein transport"/>
    <property type="evidence" value="ECO:0007669"/>
    <property type="project" value="UniProtKB-KW"/>
</dbReference>
<dbReference type="InterPro" id="IPR005024">
    <property type="entry name" value="Snf7_fam"/>
</dbReference>
<evidence type="ECO:0000256" key="1">
    <source>
        <dbReference type="ARBA" id="ARBA00004608"/>
    </source>
</evidence>
<protein>
    <recommendedName>
        <fullName evidence="11">Charged multivesicular body protein 6</fullName>
    </recommendedName>
</protein>
<evidence type="ECO:0000313" key="10">
    <source>
        <dbReference type="Proteomes" id="UP000054279"/>
    </source>
</evidence>
<evidence type="ECO:0000256" key="6">
    <source>
        <dbReference type="ARBA" id="ARBA00023136"/>
    </source>
</evidence>
<dbReference type="Proteomes" id="UP000054279">
    <property type="component" value="Unassembled WGS sequence"/>
</dbReference>
<dbReference type="GO" id="GO:0005771">
    <property type="term" value="C:multivesicular body"/>
    <property type="evidence" value="ECO:0007669"/>
    <property type="project" value="TreeGrafter"/>
</dbReference>
<dbReference type="OrthoDB" id="441172at2759"/>
<comment type="similarity">
    <text evidence="2">Belongs to the SNF7 family.</text>
</comment>
<reference evidence="9 10" key="1">
    <citation type="submission" date="2014-06" db="EMBL/GenBank/DDBJ databases">
        <title>Evolutionary Origins and Diversification of the Mycorrhizal Mutualists.</title>
        <authorList>
            <consortium name="DOE Joint Genome Institute"/>
            <consortium name="Mycorrhizal Genomics Consortium"/>
            <person name="Kohler A."/>
            <person name="Kuo A."/>
            <person name="Nagy L.G."/>
            <person name="Floudas D."/>
            <person name="Copeland A."/>
            <person name="Barry K.W."/>
            <person name="Cichocki N."/>
            <person name="Veneault-Fourrey C."/>
            <person name="LaButti K."/>
            <person name="Lindquist E.A."/>
            <person name="Lipzen A."/>
            <person name="Lundell T."/>
            <person name="Morin E."/>
            <person name="Murat C."/>
            <person name="Riley R."/>
            <person name="Ohm R."/>
            <person name="Sun H."/>
            <person name="Tunlid A."/>
            <person name="Henrissat B."/>
            <person name="Grigoriev I.V."/>
            <person name="Hibbett D.S."/>
            <person name="Martin F."/>
        </authorList>
    </citation>
    <scope>NUCLEOTIDE SEQUENCE [LARGE SCALE GENOMIC DNA]</scope>
    <source>
        <strain evidence="9 10">SS14</strain>
    </source>
</reference>
<sequence>MSVLHGLQQGNEVLAEIHKEMSIENVEKLLAETQEAREYQQEISDMLANNMTVEDEEAVADQLAALEAEVRGQTLPVVPVLPGVPVNDDLDPITAEPEAEGAEREEARVAVPA</sequence>
<dbReference type="GO" id="GO:0006900">
    <property type="term" value="P:vesicle budding from membrane"/>
    <property type="evidence" value="ECO:0007669"/>
    <property type="project" value="TreeGrafter"/>
</dbReference>
<evidence type="ECO:0000256" key="7">
    <source>
        <dbReference type="SAM" id="Coils"/>
    </source>
</evidence>
<evidence type="ECO:0000256" key="4">
    <source>
        <dbReference type="ARBA" id="ARBA00022753"/>
    </source>
</evidence>
<proteinExistence type="inferred from homology"/>
<dbReference type="PANTHER" id="PTHR22761">
    <property type="entry name" value="CHARGED MULTIVESICULAR BODY PROTEIN"/>
    <property type="match status" value="1"/>
</dbReference>
<dbReference type="AlphaFoldDB" id="A0A0C9TWD0"/>
<keyword evidence="10" id="KW-1185">Reference proteome</keyword>
<evidence type="ECO:0000313" key="9">
    <source>
        <dbReference type="EMBL" id="KIJ26134.1"/>
    </source>
</evidence>
<evidence type="ECO:0000256" key="3">
    <source>
        <dbReference type="ARBA" id="ARBA00022448"/>
    </source>
</evidence>
<evidence type="ECO:0000256" key="2">
    <source>
        <dbReference type="ARBA" id="ARBA00006190"/>
    </source>
</evidence>
<keyword evidence="4" id="KW-0967">Endosome</keyword>
<dbReference type="Pfam" id="PF03357">
    <property type="entry name" value="Snf7"/>
    <property type="match status" value="1"/>
</dbReference>
<keyword evidence="7" id="KW-0175">Coiled coil</keyword>
<evidence type="ECO:0008006" key="11">
    <source>
        <dbReference type="Google" id="ProtNLM"/>
    </source>
</evidence>
<dbReference type="PANTHER" id="PTHR22761:SF5">
    <property type="entry name" value="CHARGED MULTIVESICULAR BODY PROTEIN 6"/>
    <property type="match status" value="1"/>
</dbReference>
<feature type="compositionally biased region" description="Basic and acidic residues" evidence="8">
    <location>
        <begin position="101"/>
        <end position="113"/>
    </location>
</feature>
<keyword evidence="5" id="KW-0653">Protein transport</keyword>
<dbReference type="HOGENOM" id="CLU_086201_4_0_1"/>
<gene>
    <name evidence="9" type="ORF">M422DRAFT_55666</name>
</gene>